<protein>
    <submittedName>
        <fullName evidence="3">Pilus assembly protein</fullName>
    </submittedName>
</protein>
<organism evidence="3 4">
    <name type="scientific">Mesorhizobium opportunistum</name>
    <dbReference type="NCBI Taxonomy" id="593909"/>
    <lineage>
        <taxon>Bacteria</taxon>
        <taxon>Pseudomonadati</taxon>
        <taxon>Pseudomonadota</taxon>
        <taxon>Alphaproteobacteria</taxon>
        <taxon>Hyphomicrobiales</taxon>
        <taxon>Phyllobacteriaceae</taxon>
        <taxon>Mesorhizobium</taxon>
    </lineage>
</organism>
<dbReference type="EMBL" id="JAMYPJ010000016">
    <property type="protein sequence ID" value="MER8934008.1"/>
    <property type="molecule type" value="Genomic_DNA"/>
</dbReference>
<evidence type="ECO:0000259" key="2">
    <source>
        <dbReference type="Pfam" id="PF07811"/>
    </source>
</evidence>
<keyword evidence="4" id="KW-1185">Reference proteome</keyword>
<feature type="transmembrane region" description="Helical" evidence="1">
    <location>
        <begin position="32"/>
        <end position="51"/>
    </location>
</feature>
<accession>A0ABV1YFN8</accession>
<keyword evidence="1" id="KW-1133">Transmembrane helix</keyword>
<evidence type="ECO:0000313" key="4">
    <source>
        <dbReference type="Proteomes" id="UP001464387"/>
    </source>
</evidence>
<gene>
    <name evidence="3" type="ORF">NKI33_13650</name>
</gene>
<name>A0ABV1YFN8_9HYPH</name>
<sequence length="146" mass="15641">MRGGFPFGAASKQGAEANAFSRDRSGGAGLEFALIAPFLIMLLFGIFAFGWSMNSVSSVRYTLETSSRSLQLQNNLTQADIQSIATQKLQALGLKDVNVTILIDPASGGFRMAHLTATYAFVIDFPYFSAFPINYATTVTVPLVGS</sequence>
<dbReference type="Proteomes" id="UP001464387">
    <property type="component" value="Unassembled WGS sequence"/>
</dbReference>
<feature type="domain" description="TadE-like" evidence="2">
    <location>
        <begin position="30"/>
        <end position="59"/>
    </location>
</feature>
<evidence type="ECO:0000256" key="1">
    <source>
        <dbReference type="SAM" id="Phobius"/>
    </source>
</evidence>
<dbReference type="Pfam" id="PF07811">
    <property type="entry name" value="TadE"/>
    <property type="match status" value="1"/>
</dbReference>
<keyword evidence="1" id="KW-0472">Membrane</keyword>
<evidence type="ECO:0000313" key="3">
    <source>
        <dbReference type="EMBL" id="MER8934008.1"/>
    </source>
</evidence>
<dbReference type="InterPro" id="IPR012495">
    <property type="entry name" value="TadE-like_dom"/>
</dbReference>
<reference evidence="3 4" key="1">
    <citation type="journal article" date="2024" name="Proc. Natl. Acad. Sci. U.S.A.">
        <title>The evolutionary genomics of adaptation to stress in wild rhizobium bacteria.</title>
        <authorList>
            <person name="Kehlet-Delgado H."/>
            <person name="Montoya A.P."/>
            <person name="Jensen K.T."/>
            <person name="Wendlandt C.E."/>
            <person name="Dexheimer C."/>
            <person name="Roberts M."/>
            <person name="Torres Martinez L."/>
            <person name="Friesen M.L."/>
            <person name="Griffitts J.S."/>
            <person name="Porter S.S."/>
        </authorList>
    </citation>
    <scope>NUCLEOTIDE SEQUENCE [LARGE SCALE GENOMIC DNA]</scope>
    <source>
        <strain evidence="3 4">M0729</strain>
    </source>
</reference>
<proteinExistence type="predicted"/>
<dbReference type="RefSeq" id="WP_224685149.1">
    <property type="nucleotide sequence ID" value="NZ_CP097252.1"/>
</dbReference>
<comment type="caution">
    <text evidence="3">The sequence shown here is derived from an EMBL/GenBank/DDBJ whole genome shotgun (WGS) entry which is preliminary data.</text>
</comment>
<keyword evidence="1" id="KW-0812">Transmembrane</keyword>